<evidence type="ECO:0000256" key="6">
    <source>
        <dbReference type="ARBA" id="ARBA00023004"/>
    </source>
</evidence>
<evidence type="ECO:0000313" key="16">
    <source>
        <dbReference type="Proteomes" id="UP001162880"/>
    </source>
</evidence>
<keyword evidence="9 11" id="KW-0472">Membrane</keyword>
<evidence type="ECO:0000256" key="10">
    <source>
        <dbReference type="ARBA" id="ARBA00023237"/>
    </source>
</evidence>
<dbReference type="Proteomes" id="UP001162880">
    <property type="component" value="Unassembled WGS sequence"/>
</dbReference>
<dbReference type="EMBL" id="JALHLE010000029">
    <property type="protein sequence ID" value="MCJ2180225.1"/>
    <property type="molecule type" value="Genomic_DNA"/>
</dbReference>
<sequence length="831" mass="90123">MSIITQTRDLHSSQVPNHGEEAMRRLQQAVLCSASVWALAAPAHAEAVAGSSGAAEMETASETTTIVVTARRREEDVQDVPVVVNSVTSDEIAKLNLQNFTEVQTLVPGLQLQVNDNGIGSNAQIRGVAFDINASTQPTVEFYLNDAVANSTLVLQQMYDVAQVDVLRGPQGTLRGRASPSGSITVTTRKPDLYEVGGNLSTSASDIGSLNFNGAVGVPIIEGVLGIRAAGTWSETEGNRVRTINTGLDGRDPFTRSKGGRLTALFEPADWLRFEGMYQRTDTQSRSYSQYASFSLFDSTAAESSLVIKPKDRLSIQETPRTYHQKFDLFNWRAEARFADQVLIYQGAHTKGDIVAQTNSDLANAFEGFDYFQTTHSRTNETTHEVRLQNDSRLFDMFDYVIGYFNWTRHAPTELTLETPVVLPLPPAYGGGVVFVQPTDVLTSGDVKENSVFGNVIAHIGDKVQLSGGLRYINFKSPAGTLTIGSTVLPGAAKVDDNKWIYTASAQYFITPEVMVYASTGSSYRPGPTIVGNFSPIQSDLQRSFTYLDSESSKSYELGLKSTFLDNRLRVNITGYHQTFTNYPYKLTAGVYTQTFTYVASTGSFAAGVGQSAQFAANVPVEVNGVEAEIGFKVTPHFDLGMTASYTKGKIKNGLVPCDDLNGDGVPDNLTSAPTLAEVQAAYGSNYMGACRVSQRSSAQAPFSTTVQASYNVPISDKVDFFTRGLLTFQGKSQGDPTLSFDSIGSYGLLNMFAGIRDPRGAWELNLFAKNLLDTSKATLINAPAVSGYQELQPPTYRTTSGASTTSTYAIINSTPPREFGVNFRYAFGSR</sequence>
<feature type="domain" description="TonB-dependent receptor plug" evidence="14">
    <location>
        <begin position="77"/>
        <end position="182"/>
    </location>
</feature>
<evidence type="ECO:0000259" key="14">
    <source>
        <dbReference type="Pfam" id="PF07715"/>
    </source>
</evidence>
<dbReference type="InterPro" id="IPR012910">
    <property type="entry name" value="Plug_dom"/>
</dbReference>
<comment type="caution">
    <text evidence="15">The sequence shown here is derived from an EMBL/GenBank/DDBJ whole genome shotgun (WGS) entry which is preliminary data.</text>
</comment>
<evidence type="ECO:0000256" key="1">
    <source>
        <dbReference type="ARBA" id="ARBA00004571"/>
    </source>
</evidence>
<evidence type="ECO:0000256" key="9">
    <source>
        <dbReference type="ARBA" id="ARBA00023136"/>
    </source>
</evidence>
<keyword evidence="10 11" id="KW-0998">Cell outer membrane</keyword>
<dbReference type="RefSeq" id="WP_243995652.1">
    <property type="nucleotide sequence ID" value="NZ_JALHLE010000029.1"/>
</dbReference>
<dbReference type="Pfam" id="PF07715">
    <property type="entry name" value="Plug"/>
    <property type="match status" value="1"/>
</dbReference>
<keyword evidence="7" id="KW-0406">Ion transport</keyword>
<dbReference type="PROSITE" id="PS52016">
    <property type="entry name" value="TONB_DEPENDENT_REC_3"/>
    <property type="match status" value="1"/>
</dbReference>
<keyword evidence="3 11" id="KW-1134">Transmembrane beta strand</keyword>
<evidence type="ECO:0000256" key="8">
    <source>
        <dbReference type="ARBA" id="ARBA00023077"/>
    </source>
</evidence>
<evidence type="ECO:0000256" key="12">
    <source>
        <dbReference type="RuleBase" id="RU003357"/>
    </source>
</evidence>
<keyword evidence="15" id="KW-0675">Receptor</keyword>
<gene>
    <name evidence="15" type="ORF">MTR64_16760</name>
</gene>
<evidence type="ECO:0000256" key="11">
    <source>
        <dbReference type="PROSITE-ProRule" id="PRU01360"/>
    </source>
</evidence>
<dbReference type="InterPro" id="IPR000531">
    <property type="entry name" value="Beta-barrel_TonB"/>
</dbReference>
<dbReference type="InterPro" id="IPR039426">
    <property type="entry name" value="TonB-dep_rcpt-like"/>
</dbReference>
<keyword evidence="16" id="KW-1185">Reference proteome</keyword>
<proteinExistence type="inferred from homology"/>
<dbReference type="PANTHER" id="PTHR32552:SF81">
    <property type="entry name" value="TONB-DEPENDENT OUTER MEMBRANE RECEPTOR"/>
    <property type="match status" value="1"/>
</dbReference>
<evidence type="ECO:0000256" key="7">
    <source>
        <dbReference type="ARBA" id="ARBA00023065"/>
    </source>
</evidence>
<evidence type="ECO:0000259" key="13">
    <source>
        <dbReference type="Pfam" id="PF00593"/>
    </source>
</evidence>
<evidence type="ECO:0000313" key="15">
    <source>
        <dbReference type="EMBL" id="MCJ2180225.1"/>
    </source>
</evidence>
<feature type="domain" description="TonB-dependent receptor-like beta-barrel" evidence="13">
    <location>
        <begin position="287"/>
        <end position="772"/>
    </location>
</feature>
<reference evidence="15" key="1">
    <citation type="submission" date="2022-03" db="EMBL/GenBank/DDBJ databases">
        <title>Identification of a novel bacterium isolated from mangrove sediments.</title>
        <authorList>
            <person name="Pan X."/>
        </authorList>
    </citation>
    <scope>NUCLEOTIDE SEQUENCE</scope>
    <source>
        <strain evidence="15">B2580</strain>
    </source>
</reference>
<dbReference type="InterPro" id="IPR036942">
    <property type="entry name" value="Beta-barrel_TonB_sf"/>
</dbReference>
<comment type="subcellular location">
    <subcellularLocation>
        <location evidence="1 11">Cell outer membrane</location>
        <topology evidence="1 11">Multi-pass membrane protein</topology>
    </subcellularLocation>
</comment>
<name>A0ABT0B5R7_9SPHN</name>
<keyword evidence="6" id="KW-0408">Iron</keyword>
<organism evidence="15 16">
    <name type="scientific">Novosphingobium album</name>
    <name type="common">ex Hu et al. 2023</name>
    <dbReference type="NCBI Taxonomy" id="2930093"/>
    <lineage>
        <taxon>Bacteria</taxon>
        <taxon>Pseudomonadati</taxon>
        <taxon>Pseudomonadota</taxon>
        <taxon>Alphaproteobacteria</taxon>
        <taxon>Sphingomonadales</taxon>
        <taxon>Sphingomonadaceae</taxon>
        <taxon>Novosphingobium</taxon>
    </lineage>
</organism>
<evidence type="ECO:0000256" key="2">
    <source>
        <dbReference type="ARBA" id="ARBA00022448"/>
    </source>
</evidence>
<evidence type="ECO:0000256" key="3">
    <source>
        <dbReference type="ARBA" id="ARBA00022452"/>
    </source>
</evidence>
<keyword evidence="8 12" id="KW-0798">TonB box</keyword>
<evidence type="ECO:0000256" key="5">
    <source>
        <dbReference type="ARBA" id="ARBA00022692"/>
    </source>
</evidence>
<dbReference type="SUPFAM" id="SSF56935">
    <property type="entry name" value="Porins"/>
    <property type="match status" value="1"/>
</dbReference>
<evidence type="ECO:0000256" key="4">
    <source>
        <dbReference type="ARBA" id="ARBA00022496"/>
    </source>
</evidence>
<protein>
    <submittedName>
        <fullName evidence="15">TonB-dependent receptor plug domain-containing protein</fullName>
    </submittedName>
</protein>
<keyword evidence="4" id="KW-0410">Iron transport</keyword>
<dbReference type="PANTHER" id="PTHR32552">
    <property type="entry name" value="FERRICHROME IRON RECEPTOR-RELATED"/>
    <property type="match status" value="1"/>
</dbReference>
<accession>A0ABT0B5R7</accession>
<dbReference type="Pfam" id="PF00593">
    <property type="entry name" value="TonB_dep_Rec_b-barrel"/>
    <property type="match status" value="1"/>
</dbReference>
<comment type="similarity">
    <text evidence="11 12">Belongs to the TonB-dependent receptor family.</text>
</comment>
<dbReference type="Gene3D" id="2.40.170.20">
    <property type="entry name" value="TonB-dependent receptor, beta-barrel domain"/>
    <property type="match status" value="1"/>
</dbReference>
<keyword evidence="2 11" id="KW-0813">Transport</keyword>
<keyword evidence="5 11" id="KW-0812">Transmembrane</keyword>